<dbReference type="Pfam" id="PF06475">
    <property type="entry name" value="Glycolipid_bind"/>
    <property type="match status" value="1"/>
</dbReference>
<proteinExistence type="predicted"/>
<sequence length="184" mass="20714">MEVAWSSLDWPGVEHVRWSDHEGLRVDSNAVVAFPDGAARISYRIETAAEGATTWVEVEIARQHAVRRLAVSGDGLGAWQDETGVPMPELTGCLDVDISSTPFTNTLPVRRLGLRPHQAADLRVLYIRVPELELSVSAQRYTRLDAADGRETYRYESAGFRADLPMDEHELVLDYPRGWRRERA</sequence>
<dbReference type="EMBL" id="VFML01000001">
    <property type="protein sequence ID" value="TQJ01476.1"/>
    <property type="molecule type" value="Genomic_DNA"/>
</dbReference>
<dbReference type="SUPFAM" id="SSF159275">
    <property type="entry name" value="PA1994-like"/>
    <property type="match status" value="1"/>
</dbReference>
<evidence type="ECO:0000313" key="2">
    <source>
        <dbReference type="Proteomes" id="UP000320876"/>
    </source>
</evidence>
<comment type="caution">
    <text evidence="1">The sequence shown here is derived from an EMBL/GenBank/DDBJ whole genome shotgun (WGS) entry which is preliminary data.</text>
</comment>
<keyword evidence="2" id="KW-1185">Reference proteome</keyword>
<name>A0A542DEJ7_AMYCI</name>
<dbReference type="InterPro" id="IPR009467">
    <property type="entry name" value="Glycolipid-bd_prot_put"/>
</dbReference>
<dbReference type="Proteomes" id="UP000320876">
    <property type="component" value="Unassembled WGS sequence"/>
</dbReference>
<reference evidence="1 2" key="1">
    <citation type="submission" date="2019-06" db="EMBL/GenBank/DDBJ databases">
        <title>Sequencing the genomes of 1000 actinobacteria strains.</title>
        <authorList>
            <person name="Klenk H.-P."/>
        </authorList>
    </citation>
    <scope>NUCLEOTIDE SEQUENCE [LARGE SCALE GENOMIC DNA]</scope>
    <source>
        <strain evidence="1 2">DSM 45679</strain>
    </source>
</reference>
<accession>A0A542DEJ7</accession>
<dbReference type="RefSeq" id="WP_170220715.1">
    <property type="nucleotide sequence ID" value="NZ_VFML01000001.1"/>
</dbReference>
<evidence type="ECO:0008006" key="3">
    <source>
        <dbReference type="Google" id="ProtNLM"/>
    </source>
</evidence>
<dbReference type="AlphaFoldDB" id="A0A542DEJ7"/>
<organism evidence="1 2">
    <name type="scientific">Amycolatopsis cihanbeyliensis</name>
    <dbReference type="NCBI Taxonomy" id="1128664"/>
    <lineage>
        <taxon>Bacteria</taxon>
        <taxon>Bacillati</taxon>
        <taxon>Actinomycetota</taxon>
        <taxon>Actinomycetes</taxon>
        <taxon>Pseudonocardiales</taxon>
        <taxon>Pseudonocardiaceae</taxon>
        <taxon>Amycolatopsis</taxon>
    </lineage>
</organism>
<evidence type="ECO:0000313" key="1">
    <source>
        <dbReference type="EMBL" id="TQJ01476.1"/>
    </source>
</evidence>
<protein>
    <recommendedName>
        <fullName evidence="3">Glycolipid-binding protein</fullName>
    </recommendedName>
</protein>
<gene>
    <name evidence="1" type="ORF">FB471_1161</name>
</gene>